<sequence>MKEHAAYLSWLHGNDKTLWICGGPGKGKTMLSIYLTMELERHSRVIFYFFSHKTGGRNTATVALRGLIWQLLRRYPDLESLLEEYLDPVLQSSRNNSTLASKGTLWRLTRELLERLPNATEPIYCVLDGLDECNDADASWLVKKITTREGLQVPPPNLRLAVVSRPSSKLGLRNCIKIQLDPDNDNKVHTDIQRMISDKMSDLGSRGIAGFDGETREMVKRKLLERAQGTFLWVGFAVHELLKCTTTTELLEQIEIVPSGLDSMYAHIVDNINPKHRNTVARVIRWVALAERSLRISEIRGLVAPSENATDPISQTTSDVIRACKPMVIDQKEHLMLVHQSARDWLLLKDRRTYCPDDESDQFRFHAKKVHLEMADLCLHHLSSKGSLAGYAKEHWATHARGAPEQGRWLFEHHAEIFGEPSEKSKECWRNMLPWKDTRAINHVAHPVQLPLHLACQQNLSTWAWLITTENWWKFDSRRLYSVRDCFGCTALWP</sequence>
<dbReference type="AlphaFoldDB" id="A0AB34K976"/>
<dbReference type="GeneID" id="96011090"/>
<evidence type="ECO:0000256" key="1">
    <source>
        <dbReference type="ARBA" id="ARBA00022737"/>
    </source>
</evidence>
<dbReference type="Proteomes" id="UP000803884">
    <property type="component" value="Unassembled WGS sequence"/>
</dbReference>
<comment type="caution">
    <text evidence="3">The sequence shown here is derived from an EMBL/GenBank/DDBJ whole genome shotgun (WGS) entry which is preliminary data.</text>
</comment>
<dbReference type="InterPro" id="IPR056884">
    <property type="entry name" value="NPHP3-like_N"/>
</dbReference>
<dbReference type="RefSeq" id="XP_069224772.1">
    <property type="nucleotide sequence ID" value="XM_069378252.1"/>
</dbReference>
<name>A0AB34K976_9PEZI</name>
<accession>A0AB34K976</accession>
<organism evidence="3 4">
    <name type="scientific">Cladosporium halotolerans</name>
    <dbReference type="NCBI Taxonomy" id="1052096"/>
    <lineage>
        <taxon>Eukaryota</taxon>
        <taxon>Fungi</taxon>
        <taxon>Dikarya</taxon>
        <taxon>Ascomycota</taxon>
        <taxon>Pezizomycotina</taxon>
        <taxon>Dothideomycetes</taxon>
        <taxon>Dothideomycetidae</taxon>
        <taxon>Cladosporiales</taxon>
        <taxon>Cladosporiaceae</taxon>
        <taxon>Cladosporium</taxon>
    </lineage>
</organism>
<gene>
    <name evidence="3" type="ORF">WHR41_09650</name>
</gene>
<dbReference type="InterPro" id="IPR027417">
    <property type="entry name" value="P-loop_NTPase"/>
</dbReference>
<feature type="domain" description="Nephrocystin 3-like N-terminal" evidence="2">
    <location>
        <begin position="3"/>
        <end position="165"/>
    </location>
</feature>
<evidence type="ECO:0000313" key="4">
    <source>
        <dbReference type="Proteomes" id="UP000803884"/>
    </source>
</evidence>
<dbReference type="PANTHER" id="PTHR10039:SF14">
    <property type="entry name" value="NACHT DOMAIN-CONTAINING PROTEIN"/>
    <property type="match status" value="1"/>
</dbReference>
<dbReference type="Pfam" id="PF24883">
    <property type="entry name" value="NPHP3_N"/>
    <property type="match status" value="1"/>
</dbReference>
<protein>
    <recommendedName>
        <fullName evidence="2">Nephrocystin 3-like N-terminal domain-containing protein</fullName>
    </recommendedName>
</protein>
<dbReference type="SUPFAM" id="SSF52540">
    <property type="entry name" value="P-loop containing nucleoside triphosphate hydrolases"/>
    <property type="match status" value="1"/>
</dbReference>
<dbReference type="Gene3D" id="3.40.50.300">
    <property type="entry name" value="P-loop containing nucleotide triphosphate hydrolases"/>
    <property type="match status" value="1"/>
</dbReference>
<evidence type="ECO:0000313" key="3">
    <source>
        <dbReference type="EMBL" id="KAL1581663.1"/>
    </source>
</evidence>
<keyword evidence="1" id="KW-0677">Repeat</keyword>
<proteinExistence type="predicted"/>
<keyword evidence="4" id="KW-1185">Reference proteome</keyword>
<dbReference type="PANTHER" id="PTHR10039">
    <property type="entry name" value="AMELOGENIN"/>
    <property type="match status" value="1"/>
</dbReference>
<reference evidence="3 4" key="1">
    <citation type="journal article" date="2020" name="Microbiol. Resour. Announc.">
        <title>Draft Genome Sequence of a Cladosporium Species Isolated from the Mesophotic Ascidian Didemnum maculosum.</title>
        <authorList>
            <person name="Gioti A."/>
            <person name="Siaperas R."/>
            <person name="Nikolaivits E."/>
            <person name="Le Goff G."/>
            <person name="Ouazzani J."/>
            <person name="Kotoulas G."/>
            <person name="Topakas E."/>
        </authorList>
    </citation>
    <scope>NUCLEOTIDE SEQUENCE [LARGE SCALE GENOMIC DNA]</scope>
    <source>
        <strain evidence="3 4">TM138-S3</strain>
    </source>
</reference>
<evidence type="ECO:0000259" key="2">
    <source>
        <dbReference type="Pfam" id="PF24883"/>
    </source>
</evidence>
<dbReference type="EMBL" id="JAAQHG020000321">
    <property type="protein sequence ID" value="KAL1581663.1"/>
    <property type="molecule type" value="Genomic_DNA"/>
</dbReference>